<reference evidence="2 3" key="1">
    <citation type="submission" date="2016-01" db="EMBL/GenBank/DDBJ databases">
        <title>Investigation of taxonomic status of Bacillus aminovorans.</title>
        <authorList>
            <person name="Verma A."/>
            <person name="Pal Y."/>
            <person name="Krishnamurthi S."/>
        </authorList>
    </citation>
    <scope>NUCLEOTIDE SEQUENCE [LARGE SCALE GENOMIC DNA]</scope>
    <source>
        <strain evidence="2 3">DSM 1314</strain>
    </source>
</reference>
<dbReference type="EMBL" id="LQWY01000062">
    <property type="protein sequence ID" value="OAH59367.1"/>
    <property type="molecule type" value="Genomic_DNA"/>
</dbReference>
<sequence length="85" mass="8816">MIYGQTKTSICLASIPNAPDPGGQVKPATDVAPTKTGQNQIWVPLVSHIEVHRKRQSAMLGASIAKPLTGFFGTTDGGGVEGLCP</sequence>
<comment type="caution">
    <text evidence="2">The sequence shown here is derived from an EMBL/GenBank/DDBJ whole genome shotgun (WGS) entry which is preliminary data.</text>
</comment>
<organism evidence="2 3">
    <name type="scientific">Domibacillus aminovorans</name>
    <dbReference type="NCBI Taxonomy" id="29332"/>
    <lineage>
        <taxon>Bacteria</taxon>
        <taxon>Bacillati</taxon>
        <taxon>Bacillota</taxon>
        <taxon>Bacilli</taxon>
        <taxon>Bacillales</taxon>
        <taxon>Bacillaceae</taxon>
        <taxon>Domibacillus</taxon>
    </lineage>
</organism>
<evidence type="ECO:0000256" key="1">
    <source>
        <dbReference type="SAM" id="MobiDB-lite"/>
    </source>
</evidence>
<accession>A0A177L203</accession>
<dbReference type="Proteomes" id="UP000076935">
    <property type="component" value="Unassembled WGS sequence"/>
</dbReference>
<evidence type="ECO:0000313" key="2">
    <source>
        <dbReference type="EMBL" id="OAH59367.1"/>
    </source>
</evidence>
<feature type="region of interest" description="Disordered" evidence="1">
    <location>
        <begin position="14"/>
        <end position="33"/>
    </location>
</feature>
<proteinExistence type="predicted"/>
<evidence type="ECO:0000313" key="3">
    <source>
        <dbReference type="Proteomes" id="UP000076935"/>
    </source>
</evidence>
<keyword evidence="3" id="KW-1185">Reference proteome</keyword>
<gene>
    <name evidence="2" type="ORF">AWH49_18550</name>
</gene>
<protein>
    <submittedName>
        <fullName evidence="2">Uncharacterized protein</fullName>
    </submittedName>
</protein>
<name>A0A177L203_9BACI</name>
<dbReference type="AlphaFoldDB" id="A0A177L203"/>